<accession>A0A317SVD3</accession>
<keyword evidence="2" id="KW-1185">Reference proteome</keyword>
<protein>
    <submittedName>
        <fullName evidence="1">Uncharacterized protein</fullName>
    </submittedName>
</protein>
<comment type="caution">
    <text evidence="1">The sequence shown here is derived from an EMBL/GenBank/DDBJ whole genome shotgun (WGS) entry which is preliminary data.</text>
</comment>
<dbReference type="AlphaFoldDB" id="A0A317SVD3"/>
<gene>
    <name evidence="1" type="ORF">C7212DRAFT_323614</name>
</gene>
<evidence type="ECO:0000313" key="2">
    <source>
        <dbReference type="Proteomes" id="UP000246991"/>
    </source>
</evidence>
<evidence type="ECO:0000313" key="1">
    <source>
        <dbReference type="EMBL" id="PWW78304.1"/>
    </source>
</evidence>
<dbReference type="Proteomes" id="UP000246991">
    <property type="component" value="Unassembled WGS sequence"/>
</dbReference>
<organism evidence="1 2">
    <name type="scientific">Tuber magnatum</name>
    <name type="common">white Piedmont truffle</name>
    <dbReference type="NCBI Taxonomy" id="42249"/>
    <lineage>
        <taxon>Eukaryota</taxon>
        <taxon>Fungi</taxon>
        <taxon>Dikarya</taxon>
        <taxon>Ascomycota</taxon>
        <taxon>Pezizomycotina</taxon>
        <taxon>Pezizomycetes</taxon>
        <taxon>Pezizales</taxon>
        <taxon>Tuberaceae</taxon>
        <taxon>Tuber</taxon>
    </lineage>
</organism>
<proteinExistence type="predicted"/>
<dbReference type="EMBL" id="PYWC01000016">
    <property type="protein sequence ID" value="PWW78304.1"/>
    <property type="molecule type" value="Genomic_DNA"/>
</dbReference>
<reference evidence="1 2" key="1">
    <citation type="submission" date="2018-03" db="EMBL/GenBank/DDBJ databases">
        <title>Genomes of Pezizomycetes fungi and the evolution of truffles.</title>
        <authorList>
            <person name="Murat C."/>
            <person name="Payen T."/>
            <person name="Noel B."/>
            <person name="Kuo A."/>
            <person name="Martin F.M."/>
        </authorList>
    </citation>
    <scope>NUCLEOTIDE SEQUENCE [LARGE SCALE GENOMIC DNA]</scope>
    <source>
        <strain evidence="1">091103-1</strain>
    </source>
</reference>
<sequence length="63" mass="7243">MGLVSEKSNSCIELLTACSIMSVTKSSLHRAWRFRRWMVTNPHSALTGSLWRLAPRINQQQTR</sequence>
<name>A0A317SVD3_9PEZI</name>